<evidence type="ECO:0000313" key="6">
    <source>
        <dbReference type="EMBL" id="TCP56842.1"/>
    </source>
</evidence>
<dbReference type="InterPro" id="IPR036244">
    <property type="entry name" value="TipA-like_antibiotic-bd"/>
</dbReference>
<keyword evidence="2 6" id="KW-0238">DNA-binding</keyword>
<dbReference type="Pfam" id="PF13411">
    <property type="entry name" value="MerR_1"/>
    <property type="match status" value="1"/>
</dbReference>
<keyword evidence="1" id="KW-0805">Transcription regulation</keyword>
<dbReference type="PANTHER" id="PTHR30204">
    <property type="entry name" value="REDOX-CYCLING DRUG-SENSING TRANSCRIPTIONAL ACTIVATOR SOXR"/>
    <property type="match status" value="1"/>
</dbReference>
<keyword evidence="4" id="KW-0804">Transcription</keyword>
<reference evidence="6 7" key="1">
    <citation type="submission" date="2019-03" db="EMBL/GenBank/DDBJ databases">
        <title>Genomic Encyclopedia of Type Strains, Phase IV (KMG-IV): sequencing the most valuable type-strain genomes for metagenomic binning, comparative biology and taxonomic classification.</title>
        <authorList>
            <person name="Goeker M."/>
        </authorList>
    </citation>
    <scope>NUCLEOTIDE SEQUENCE [LARGE SCALE GENOMIC DNA]</scope>
    <source>
        <strain evidence="6 7">DSM 45765</strain>
    </source>
</reference>
<comment type="caution">
    <text evidence="6">The sequence shown here is derived from an EMBL/GenBank/DDBJ whole genome shotgun (WGS) entry which is preliminary data.</text>
</comment>
<evidence type="ECO:0000313" key="7">
    <source>
        <dbReference type="Proteomes" id="UP000294911"/>
    </source>
</evidence>
<dbReference type="PANTHER" id="PTHR30204:SF90">
    <property type="entry name" value="HTH-TYPE TRANSCRIPTIONAL ACTIVATOR MTA"/>
    <property type="match status" value="1"/>
</dbReference>
<dbReference type="PROSITE" id="PS50937">
    <property type="entry name" value="HTH_MERR_2"/>
    <property type="match status" value="1"/>
</dbReference>
<dbReference type="AlphaFoldDB" id="A0A4R2R297"/>
<dbReference type="SUPFAM" id="SSF89082">
    <property type="entry name" value="Antibiotic binding domain of TipA-like multidrug resistance regulators"/>
    <property type="match status" value="1"/>
</dbReference>
<gene>
    <name evidence="6" type="ORF">EV191_101789</name>
</gene>
<protein>
    <submittedName>
        <fullName evidence="6">DNA-binding transcriptional MerR regulator</fullName>
    </submittedName>
</protein>
<keyword evidence="7" id="KW-1185">Reference proteome</keyword>
<dbReference type="PROSITE" id="PS00552">
    <property type="entry name" value="HTH_MERR_1"/>
    <property type="match status" value="1"/>
</dbReference>
<dbReference type="CDD" id="cd01106">
    <property type="entry name" value="HTH_TipAL-Mta"/>
    <property type="match status" value="1"/>
</dbReference>
<dbReference type="InterPro" id="IPR009061">
    <property type="entry name" value="DNA-bd_dom_put_sf"/>
</dbReference>
<evidence type="ECO:0000256" key="2">
    <source>
        <dbReference type="ARBA" id="ARBA00023125"/>
    </source>
</evidence>
<evidence type="ECO:0000256" key="4">
    <source>
        <dbReference type="ARBA" id="ARBA00023163"/>
    </source>
</evidence>
<dbReference type="GO" id="GO:0003700">
    <property type="term" value="F:DNA-binding transcription factor activity"/>
    <property type="evidence" value="ECO:0007669"/>
    <property type="project" value="InterPro"/>
</dbReference>
<name>A0A4R2R297_9PSEU</name>
<evidence type="ECO:0000256" key="3">
    <source>
        <dbReference type="ARBA" id="ARBA00023159"/>
    </source>
</evidence>
<dbReference type="Gene3D" id="1.10.1660.10">
    <property type="match status" value="1"/>
</dbReference>
<dbReference type="EMBL" id="SLXQ01000001">
    <property type="protein sequence ID" value="TCP56842.1"/>
    <property type="molecule type" value="Genomic_DNA"/>
</dbReference>
<accession>A0A4R2R297</accession>
<dbReference type="OrthoDB" id="9809391at2"/>
<feature type="domain" description="HTH merR-type" evidence="5">
    <location>
        <begin position="2"/>
        <end position="71"/>
    </location>
</feature>
<dbReference type="GO" id="GO:0003677">
    <property type="term" value="F:DNA binding"/>
    <property type="evidence" value="ECO:0007669"/>
    <property type="project" value="UniProtKB-KW"/>
</dbReference>
<dbReference type="Gene3D" id="1.10.490.50">
    <property type="entry name" value="Antibiotic binding domain of TipA-like multidrug resistance regulators"/>
    <property type="match status" value="1"/>
</dbReference>
<sequence length="250" mass="28424">MAWSTAEVAKLAGVTSRTLRHYDEIGLLRPAFVGSNGYRYYEQEQLLELQQIMVLRELGLGLDAIAEIRAQQTSQLEALRLHHKWLIAERDRFADLAKTVENTIQELEGGDTVSTENLFVGLDRHSEQAHRLAEEAEQRWGGAIESHSKVKGWSDEKWQAVQQQGHDATVHIAELMREGVRADDPRTIEAVDAHYKWICHHWTPTKEAYIGLGRVYVDEPRFVETFDQIAEGLAGYLCEAIAAYAQERLS</sequence>
<keyword evidence="3" id="KW-0010">Activator</keyword>
<evidence type="ECO:0000259" key="5">
    <source>
        <dbReference type="PROSITE" id="PS50937"/>
    </source>
</evidence>
<organism evidence="6 7">
    <name type="scientific">Tamaricihabitans halophyticus</name>
    <dbReference type="NCBI Taxonomy" id="1262583"/>
    <lineage>
        <taxon>Bacteria</taxon>
        <taxon>Bacillati</taxon>
        <taxon>Actinomycetota</taxon>
        <taxon>Actinomycetes</taxon>
        <taxon>Pseudonocardiales</taxon>
        <taxon>Pseudonocardiaceae</taxon>
        <taxon>Tamaricihabitans</taxon>
    </lineage>
</organism>
<dbReference type="Pfam" id="PF07739">
    <property type="entry name" value="TipAS"/>
    <property type="match status" value="1"/>
</dbReference>
<dbReference type="InterPro" id="IPR000551">
    <property type="entry name" value="MerR-type_HTH_dom"/>
</dbReference>
<dbReference type="SUPFAM" id="SSF46955">
    <property type="entry name" value="Putative DNA-binding domain"/>
    <property type="match status" value="1"/>
</dbReference>
<dbReference type="Proteomes" id="UP000294911">
    <property type="component" value="Unassembled WGS sequence"/>
</dbReference>
<evidence type="ECO:0000256" key="1">
    <source>
        <dbReference type="ARBA" id="ARBA00023015"/>
    </source>
</evidence>
<dbReference type="InterPro" id="IPR012925">
    <property type="entry name" value="TipAS_dom"/>
</dbReference>
<dbReference type="RefSeq" id="WP_132875395.1">
    <property type="nucleotide sequence ID" value="NZ_SLXQ01000001.1"/>
</dbReference>
<proteinExistence type="predicted"/>
<dbReference type="InterPro" id="IPR047057">
    <property type="entry name" value="MerR_fam"/>
</dbReference>
<dbReference type="SMART" id="SM00422">
    <property type="entry name" value="HTH_MERR"/>
    <property type="match status" value="1"/>
</dbReference>